<feature type="region of interest" description="Disordered" evidence="1">
    <location>
        <begin position="224"/>
        <end position="278"/>
    </location>
</feature>
<gene>
    <name evidence="3" type="ORF">CEY00_Acc02622</name>
</gene>
<dbReference type="AlphaFoldDB" id="A0A2R6RQL5"/>
<keyword evidence="2" id="KW-1133">Transmembrane helix</keyword>
<feature type="transmembrane region" description="Helical" evidence="2">
    <location>
        <begin position="391"/>
        <end position="415"/>
    </location>
</feature>
<evidence type="ECO:0000313" key="3">
    <source>
        <dbReference type="EMBL" id="PSS32323.1"/>
    </source>
</evidence>
<organism evidence="3 4">
    <name type="scientific">Actinidia chinensis var. chinensis</name>
    <name type="common">Chinese soft-hair kiwi</name>
    <dbReference type="NCBI Taxonomy" id="1590841"/>
    <lineage>
        <taxon>Eukaryota</taxon>
        <taxon>Viridiplantae</taxon>
        <taxon>Streptophyta</taxon>
        <taxon>Embryophyta</taxon>
        <taxon>Tracheophyta</taxon>
        <taxon>Spermatophyta</taxon>
        <taxon>Magnoliopsida</taxon>
        <taxon>eudicotyledons</taxon>
        <taxon>Gunneridae</taxon>
        <taxon>Pentapetalae</taxon>
        <taxon>asterids</taxon>
        <taxon>Ericales</taxon>
        <taxon>Actinidiaceae</taxon>
        <taxon>Actinidia</taxon>
    </lineage>
</organism>
<dbReference type="PANTHER" id="PTHR33868">
    <property type="entry name" value="EXPRESSED PROTEIN"/>
    <property type="match status" value="1"/>
</dbReference>
<reference evidence="3 4" key="1">
    <citation type="submission" date="2017-07" db="EMBL/GenBank/DDBJ databases">
        <title>An improved, manually edited Actinidia chinensis var. chinensis (kiwifruit) genome highlights the challenges associated with draft genomes and gene prediction in plants.</title>
        <authorList>
            <person name="Pilkington S."/>
            <person name="Crowhurst R."/>
            <person name="Hilario E."/>
            <person name="Nardozza S."/>
            <person name="Fraser L."/>
            <person name="Peng Y."/>
            <person name="Gunaseelan K."/>
            <person name="Simpson R."/>
            <person name="Tahir J."/>
            <person name="Deroles S."/>
            <person name="Templeton K."/>
            <person name="Luo Z."/>
            <person name="Davy M."/>
            <person name="Cheng C."/>
            <person name="Mcneilage M."/>
            <person name="Scaglione D."/>
            <person name="Liu Y."/>
            <person name="Zhang Q."/>
            <person name="Datson P."/>
            <person name="De Silva N."/>
            <person name="Gardiner S."/>
            <person name="Bassett H."/>
            <person name="Chagne D."/>
            <person name="Mccallum J."/>
            <person name="Dzierzon H."/>
            <person name="Deng C."/>
            <person name="Wang Y.-Y."/>
            <person name="Barron N."/>
            <person name="Manako K."/>
            <person name="Bowen J."/>
            <person name="Foster T."/>
            <person name="Erridge Z."/>
            <person name="Tiffin H."/>
            <person name="Waite C."/>
            <person name="Davies K."/>
            <person name="Grierson E."/>
            <person name="Laing W."/>
            <person name="Kirk R."/>
            <person name="Chen X."/>
            <person name="Wood M."/>
            <person name="Montefiori M."/>
            <person name="Brummell D."/>
            <person name="Schwinn K."/>
            <person name="Catanach A."/>
            <person name="Fullerton C."/>
            <person name="Li D."/>
            <person name="Meiyalaghan S."/>
            <person name="Nieuwenhuizen N."/>
            <person name="Read N."/>
            <person name="Prakash R."/>
            <person name="Hunter D."/>
            <person name="Zhang H."/>
            <person name="Mckenzie M."/>
            <person name="Knabel M."/>
            <person name="Harris A."/>
            <person name="Allan A."/>
            <person name="Chen A."/>
            <person name="Janssen B."/>
            <person name="Plunkett B."/>
            <person name="Dwamena C."/>
            <person name="Voogd C."/>
            <person name="Leif D."/>
            <person name="Lafferty D."/>
            <person name="Souleyre E."/>
            <person name="Varkonyi-Gasic E."/>
            <person name="Gambi F."/>
            <person name="Hanley J."/>
            <person name="Yao J.-L."/>
            <person name="Cheung J."/>
            <person name="David K."/>
            <person name="Warren B."/>
            <person name="Marsh K."/>
            <person name="Snowden K."/>
            <person name="Lin-Wang K."/>
            <person name="Brian L."/>
            <person name="Martinez-Sanchez M."/>
            <person name="Wang M."/>
            <person name="Ileperuma N."/>
            <person name="Macnee N."/>
            <person name="Campin R."/>
            <person name="Mcatee P."/>
            <person name="Drummond R."/>
            <person name="Espley R."/>
            <person name="Ireland H."/>
            <person name="Wu R."/>
            <person name="Atkinson R."/>
            <person name="Karunairetnam S."/>
            <person name="Bulley S."/>
            <person name="Chunkath S."/>
            <person name="Hanley Z."/>
            <person name="Storey R."/>
            <person name="Thrimawithana A."/>
            <person name="Thomson S."/>
            <person name="David C."/>
            <person name="Testolin R."/>
        </authorList>
    </citation>
    <scope>NUCLEOTIDE SEQUENCE [LARGE SCALE GENOMIC DNA]</scope>
    <source>
        <strain evidence="4">cv. Red5</strain>
        <tissue evidence="3">Young leaf</tissue>
    </source>
</reference>
<keyword evidence="4" id="KW-1185">Reference proteome</keyword>
<sequence>MPFVQEDMRKASEFSCCSSSSSRSESSGRPAAVNKSDRPIPGCIPKMPCNWKSSYRNLPPETNWWAHLEPNFGHQKEFSLEKLNALELEVLSADMFYQISKFGGENKDVREFWHTDYHLINLGSFDLAYEEHKRLCSDLESHWIEAEKTVPWWRTADKDELAFLVPYKSLEHIENCDLPRPQTKIFGSPGSVGPQCFYHSKSVDSSTDQTADKGISNLAGYAQGSSNSASMDETQCTSYDVGDSPLGSDRPFRSTCNNNGSNTTHADESETPERPGADLSKTQLLEALCHSQTRAREAEIAAQEAVNEKEHIVMLFLRQASHLFAYRQWFQILQLENLCLELKNKDQMTSVPVPDFLPWTPLKGKHMRKRKRYKPAKWKLHPLRNGLHKCAIAFALGLSLAGAGLFLGWAMGWFFPAL</sequence>
<evidence type="ECO:0000256" key="2">
    <source>
        <dbReference type="SAM" id="Phobius"/>
    </source>
</evidence>
<reference evidence="4" key="2">
    <citation type="journal article" date="2018" name="BMC Genomics">
        <title>A manually annotated Actinidia chinensis var. chinensis (kiwifruit) genome highlights the challenges associated with draft genomes and gene prediction in plants.</title>
        <authorList>
            <person name="Pilkington S.M."/>
            <person name="Crowhurst R."/>
            <person name="Hilario E."/>
            <person name="Nardozza S."/>
            <person name="Fraser L."/>
            <person name="Peng Y."/>
            <person name="Gunaseelan K."/>
            <person name="Simpson R."/>
            <person name="Tahir J."/>
            <person name="Deroles S.C."/>
            <person name="Templeton K."/>
            <person name="Luo Z."/>
            <person name="Davy M."/>
            <person name="Cheng C."/>
            <person name="McNeilage M."/>
            <person name="Scaglione D."/>
            <person name="Liu Y."/>
            <person name="Zhang Q."/>
            <person name="Datson P."/>
            <person name="De Silva N."/>
            <person name="Gardiner S.E."/>
            <person name="Bassett H."/>
            <person name="Chagne D."/>
            <person name="McCallum J."/>
            <person name="Dzierzon H."/>
            <person name="Deng C."/>
            <person name="Wang Y.Y."/>
            <person name="Barron L."/>
            <person name="Manako K."/>
            <person name="Bowen J."/>
            <person name="Foster T.M."/>
            <person name="Erridge Z.A."/>
            <person name="Tiffin H."/>
            <person name="Waite C.N."/>
            <person name="Davies K.M."/>
            <person name="Grierson E.P."/>
            <person name="Laing W.A."/>
            <person name="Kirk R."/>
            <person name="Chen X."/>
            <person name="Wood M."/>
            <person name="Montefiori M."/>
            <person name="Brummell D.A."/>
            <person name="Schwinn K.E."/>
            <person name="Catanach A."/>
            <person name="Fullerton C."/>
            <person name="Li D."/>
            <person name="Meiyalaghan S."/>
            <person name="Nieuwenhuizen N."/>
            <person name="Read N."/>
            <person name="Prakash R."/>
            <person name="Hunter D."/>
            <person name="Zhang H."/>
            <person name="McKenzie M."/>
            <person name="Knabel M."/>
            <person name="Harris A."/>
            <person name="Allan A.C."/>
            <person name="Gleave A."/>
            <person name="Chen A."/>
            <person name="Janssen B.J."/>
            <person name="Plunkett B."/>
            <person name="Ampomah-Dwamena C."/>
            <person name="Voogd C."/>
            <person name="Leif D."/>
            <person name="Lafferty D."/>
            <person name="Souleyre E.J.F."/>
            <person name="Varkonyi-Gasic E."/>
            <person name="Gambi F."/>
            <person name="Hanley J."/>
            <person name="Yao J.L."/>
            <person name="Cheung J."/>
            <person name="David K.M."/>
            <person name="Warren B."/>
            <person name="Marsh K."/>
            <person name="Snowden K.C."/>
            <person name="Lin-Wang K."/>
            <person name="Brian L."/>
            <person name="Martinez-Sanchez M."/>
            <person name="Wang M."/>
            <person name="Ileperuma N."/>
            <person name="Macnee N."/>
            <person name="Campin R."/>
            <person name="McAtee P."/>
            <person name="Drummond R.S.M."/>
            <person name="Espley R.V."/>
            <person name="Ireland H.S."/>
            <person name="Wu R."/>
            <person name="Atkinson R.G."/>
            <person name="Karunairetnam S."/>
            <person name="Bulley S."/>
            <person name="Chunkath S."/>
            <person name="Hanley Z."/>
            <person name="Storey R."/>
            <person name="Thrimawithana A.H."/>
            <person name="Thomson S."/>
            <person name="David C."/>
            <person name="Testolin R."/>
            <person name="Huang H."/>
            <person name="Hellens R.P."/>
            <person name="Schaffer R.J."/>
        </authorList>
    </citation>
    <scope>NUCLEOTIDE SEQUENCE [LARGE SCALE GENOMIC DNA]</scope>
    <source>
        <strain evidence="4">cv. Red5</strain>
    </source>
</reference>
<dbReference type="STRING" id="1590841.A0A2R6RQL5"/>
<dbReference type="OMA" id="KWWLQFQ"/>
<keyword evidence="2" id="KW-0812">Transmembrane</keyword>
<feature type="compositionally biased region" description="Polar residues" evidence="1">
    <location>
        <begin position="254"/>
        <end position="264"/>
    </location>
</feature>
<feature type="region of interest" description="Disordered" evidence="1">
    <location>
        <begin position="1"/>
        <end position="39"/>
    </location>
</feature>
<feature type="compositionally biased region" description="Low complexity" evidence="1">
    <location>
        <begin position="13"/>
        <end position="27"/>
    </location>
</feature>
<feature type="compositionally biased region" description="Basic and acidic residues" evidence="1">
    <location>
        <begin position="1"/>
        <end position="12"/>
    </location>
</feature>
<comment type="caution">
    <text evidence="3">The sequence shown here is derived from an EMBL/GenBank/DDBJ whole genome shotgun (WGS) entry which is preliminary data.</text>
</comment>
<evidence type="ECO:0000313" key="4">
    <source>
        <dbReference type="Proteomes" id="UP000241394"/>
    </source>
</evidence>
<dbReference type="Proteomes" id="UP000241394">
    <property type="component" value="Chromosome LG3"/>
</dbReference>
<proteinExistence type="predicted"/>
<protein>
    <submittedName>
        <fullName evidence="3">GH family 25 lysozyme 3</fullName>
    </submittedName>
</protein>
<dbReference type="PANTHER" id="PTHR33868:SF18">
    <property type="entry name" value="TRANSMEMBRANE PROTEIN"/>
    <property type="match status" value="1"/>
</dbReference>
<name>A0A2R6RQL5_ACTCC</name>
<dbReference type="InParanoid" id="A0A2R6RQL5"/>
<dbReference type="EMBL" id="NKQK01000003">
    <property type="protein sequence ID" value="PSS32323.1"/>
    <property type="molecule type" value="Genomic_DNA"/>
</dbReference>
<dbReference type="Gramene" id="PSS32323">
    <property type="protein sequence ID" value="PSS32323"/>
    <property type="gene ID" value="CEY00_Acc02622"/>
</dbReference>
<accession>A0A2R6RQL5</accession>
<evidence type="ECO:0000256" key="1">
    <source>
        <dbReference type="SAM" id="MobiDB-lite"/>
    </source>
</evidence>
<keyword evidence="2" id="KW-0472">Membrane</keyword>
<feature type="compositionally biased region" description="Basic and acidic residues" evidence="1">
    <location>
        <begin position="265"/>
        <end position="276"/>
    </location>
</feature>
<feature type="compositionally biased region" description="Polar residues" evidence="1">
    <location>
        <begin position="224"/>
        <end position="238"/>
    </location>
</feature>
<dbReference type="OrthoDB" id="1920951at2759"/>